<feature type="region of interest" description="Disordered" evidence="1">
    <location>
        <begin position="1"/>
        <end position="25"/>
    </location>
</feature>
<dbReference type="SUPFAM" id="SSF160515">
    <property type="entry name" value="YueI-like"/>
    <property type="match status" value="1"/>
</dbReference>
<dbReference type="Pfam" id="PF07997">
    <property type="entry name" value="DUF1694"/>
    <property type="match status" value="1"/>
</dbReference>
<reference evidence="3" key="1">
    <citation type="journal article" date="2019" name="Int. J. Syst. Evol. Microbiol.">
        <title>The Global Catalogue of Microorganisms (GCM) 10K type strain sequencing project: providing services to taxonomists for standard genome sequencing and annotation.</title>
        <authorList>
            <consortium name="The Broad Institute Genomics Platform"/>
            <consortium name="The Broad Institute Genome Sequencing Center for Infectious Disease"/>
            <person name="Wu L."/>
            <person name="Ma J."/>
        </authorList>
    </citation>
    <scope>NUCLEOTIDE SEQUENCE [LARGE SCALE GENOMIC DNA]</scope>
    <source>
        <strain evidence="3">CCM 8911</strain>
    </source>
</reference>
<evidence type="ECO:0000313" key="3">
    <source>
        <dbReference type="Proteomes" id="UP001597249"/>
    </source>
</evidence>
<dbReference type="InterPro" id="IPR029064">
    <property type="entry name" value="Ribosomal_eL30-like_sf"/>
</dbReference>
<gene>
    <name evidence="2" type="ORF">ACFQ3L_09885</name>
</gene>
<dbReference type="Gene3D" id="3.30.1330.30">
    <property type="match status" value="1"/>
</dbReference>
<organism evidence="2 3">
    <name type="scientific">Lacticaseibacillus jixianensis</name>
    <dbReference type="NCBI Taxonomy" id="2486012"/>
    <lineage>
        <taxon>Bacteria</taxon>
        <taxon>Bacillati</taxon>
        <taxon>Bacillota</taxon>
        <taxon>Bacilli</taxon>
        <taxon>Lactobacillales</taxon>
        <taxon>Lactobacillaceae</taxon>
        <taxon>Lacticaseibacillus</taxon>
    </lineage>
</organism>
<name>A0ABW4BAC8_9LACO</name>
<dbReference type="PIRSF" id="PIRSF034303">
    <property type="entry name" value="DUF1694"/>
    <property type="match status" value="1"/>
</dbReference>
<evidence type="ECO:0000313" key="2">
    <source>
        <dbReference type="EMBL" id="MFD1393874.1"/>
    </source>
</evidence>
<dbReference type="InterPro" id="IPR012543">
    <property type="entry name" value="DUF1694"/>
</dbReference>
<protein>
    <submittedName>
        <fullName evidence="2">DUF1694 domain-containing protein</fullName>
    </submittedName>
</protein>
<sequence>MADDDMQQHLNNSIYGPPQTNPDERRQYLGSLRERVAVRVKNQDVEEPAALAAVKAALAKHQGQTDYKLLINGKLDPQMTAPFMQAAGSANVAFTLVNDATANLTPQGSGILLVAKAAINVKDIDVPQANAPAAAQPAKKRGLFGRLFQ</sequence>
<dbReference type="EMBL" id="JBHTMO010000035">
    <property type="protein sequence ID" value="MFD1393874.1"/>
    <property type="molecule type" value="Genomic_DNA"/>
</dbReference>
<keyword evidence="3" id="KW-1185">Reference proteome</keyword>
<proteinExistence type="predicted"/>
<comment type="caution">
    <text evidence="2">The sequence shown here is derived from an EMBL/GenBank/DDBJ whole genome shotgun (WGS) entry which is preliminary data.</text>
</comment>
<dbReference type="RefSeq" id="WP_125585646.1">
    <property type="nucleotide sequence ID" value="NZ_JBHTMO010000035.1"/>
</dbReference>
<accession>A0ABW4BAC8</accession>
<evidence type="ECO:0000256" key="1">
    <source>
        <dbReference type="SAM" id="MobiDB-lite"/>
    </source>
</evidence>
<dbReference type="Proteomes" id="UP001597249">
    <property type="component" value="Unassembled WGS sequence"/>
</dbReference>